<evidence type="ECO:0000259" key="3">
    <source>
        <dbReference type="Pfam" id="PF25137"/>
    </source>
</evidence>
<dbReference type="InterPro" id="IPR035873">
    <property type="entry name" value="PhpC"/>
</dbReference>
<dbReference type="Gene3D" id="3.40.50.1970">
    <property type="match status" value="1"/>
</dbReference>
<dbReference type="Gene3D" id="1.20.1090.10">
    <property type="entry name" value="Dehydroquinate synthase-like - alpha domain"/>
    <property type="match status" value="1"/>
</dbReference>
<gene>
    <name evidence="4" type="ORF">FZ041_03300</name>
</gene>
<organism evidence="4 5">
    <name type="scientific">Selenomonas caprae</name>
    <dbReference type="NCBI Taxonomy" id="2606905"/>
    <lineage>
        <taxon>Bacteria</taxon>
        <taxon>Bacillati</taxon>
        <taxon>Bacillota</taxon>
        <taxon>Negativicutes</taxon>
        <taxon>Selenomonadales</taxon>
        <taxon>Selenomonadaceae</taxon>
        <taxon>Selenomonas</taxon>
    </lineage>
</organism>
<dbReference type="PANTHER" id="PTHR11496:SF103">
    <property type="entry name" value="DEHYDROGENASE, PUTATIVE-RELATED"/>
    <property type="match status" value="1"/>
</dbReference>
<evidence type="ECO:0000259" key="2">
    <source>
        <dbReference type="Pfam" id="PF00465"/>
    </source>
</evidence>
<dbReference type="SUPFAM" id="SSF56796">
    <property type="entry name" value="Dehydroquinate synthase-like"/>
    <property type="match status" value="1"/>
</dbReference>
<feature type="domain" description="Alcohol dehydrogenase iron-type/glycerol dehydrogenase GldA" evidence="2">
    <location>
        <begin position="5"/>
        <end position="165"/>
    </location>
</feature>
<evidence type="ECO:0000256" key="1">
    <source>
        <dbReference type="ARBA" id="ARBA00023002"/>
    </source>
</evidence>
<dbReference type="CDD" id="cd08182">
    <property type="entry name" value="HEPD"/>
    <property type="match status" value="1"/>
</dbReference>
<keyword evidence="5" id="KW-1185">Reference proteome</keyword>
<name>A0A5D6WUB1_9FIRM</name>
<dbReference type="AlphaFoldDB" id="A0A5D6WUB1"/>
<evidence type="ECO:0000313" key="4">
    <source>
        <dbReference type="EMBL" id="TYZ29954.1"/>
    </source>
</evidence>
<dbReference type="FunFam" id="3.40.50.1970:FF:000003">
    <property type="entry name" value="Alcohol dehydrogenase, iron-containing"/>
    <property type="match status" value="1"/>
</dbReference>
<dbReference type="InterPro" id="IPR039697">
    <property type="entry name" value="Alcohol_dehydrogenase_Fe"/>
</dbReference>
<dbReference type="Pfam" id="PF00465">
    <property type="entry name" value="Fe-ADH"/>
    <property type="match status" value="1"/>
</dbReference>
<sequence>MKQQLIFVDKDYASLTAYLQSVPAKRALLVHGSSMLHLEVGQYLLHLPENLGIDVIEFTDFEPNPDIQSAIAGAVLCKTQGCDLILACGGGSAIDVAKCIRLFYEVDTSKPDFLQNLKPGTLPFVVIPTTAGTGSDSTHFAVVYQDGRKLSVAEPDNIPQAVVLDAATLVNLPLRQKRATYLDAMCHAIESYWSVHATAESRVYAREALRLLCAARLSYLQGNADVTVNMSMLMAAHYAGKAINISKTTAAHAMCYKLTSLFGVPHGQAAALCLSHLWPYMQNRLSAADAPTQQQLQENFAGIAAAMDCESVQEAIATFQQILKECKMDKLNRTDEETDDVIAALAGSVNVQRLQNHLLHLEAADFTCLYRAILKG</sequence>
<dbReference type="GO" id="GO:0046872">
    <property type="term" value="F:metal ion binding"/>
    <property type="evidence" value="ECO:0007669"/>
    <property type="project" value="InterPro"/>
</dbReference>
<dbReference type="InterPro" id="IPR001670">
    <property type="entry name" value="ADH_Fe/GldA"/>
</dbReference>
<keyword evidence="1" id="KW-0560">Oxidoreductase</keyword>
<comment type="caution">
    <text evidence="4">The sequence shown here is derived from an EMBL/GenBank/DDBJ whole genome shotgun (WGS) entry which is preliminary data.</text>
</comment>
<protein>
    <submittedName>
        <fullName evidence="4">Phosphonoacetaldehyde reductase</fullName>
    </submittedName>
</protein>
<dbReference type="GO" id="GO:0004022">
    <property type="term" value="F:alcohol dehydrogenase (NAD+) activity"/>
    <property type="evidence" value="ECO:0007669"/>
    <property type="project" value="TreeGrafter"/>
</dbReference>
<dbReference type="InterPro" id="IPR056798">
    <property type="entry name" value="ADH_Fe_C"/>
</dbReference>
<feature type="domain" description="Fe-containing alcohol dehydrogenase-like C-terminal" evidence="3">
    <location>
        <begin position="179"/>
        <end position="338"/>
    </location>
</feature>
<dbReference type="Proteomes" id="UP000322783">
    <property type="component" value="Unassembled WGS sequence"/>
</dbReference>
<dbReference type="Pfam" id="PF25137">
    <property type="entry name" value="ADH_Fe_C"/>
    <property type="match status" value="1"/>
</dbReference>
<evidence type="ECO:0000313" key="5">
    <source>
        <dbReference type="Proteomes" id="UP000322783"/>
    </source>
</evidence>
<accession>A0A5D6WUB1</accession>
<reference evidence="4 5" key="1">
    <citation type="submission" date="2019-08" db="EMBL/GenBank/DDBJ databases">
        <title>Selenomonas sp. mPRGC5 and Selenomonas sp. mPRGC8 isolated from ruminal fluid of dairy goat (Capra hircus).</title>
        <authorList>
            <person name="Poothong S."/>
            <person name="Nuengjamnong C."/>
            <person name="Tanasupawat S."/>
        </authorList>
    </citation>
    <scope>NUCLEOTIDE SEQUENCE [LARGE SCALE GENOMIC DNA]</scope>
    <source>
        <strain evidence="5">mPRGC8</strain>
    </source>
</reference>
<dbReference type="PANTHER" id="PTHR11496">
    <property type="entry name" value="ALCOHOL DEHYDROGENASE"/>
    <property type="match status" value="1"/>
</dbReference>
<dbReference type="RefSeq" id="WP_149188513.1">
    <property type="nucleotide sequence ID" value="NZ_VTOZ01000005.1"/>
</dbReference>
<proteinExistence type="predicted"/>
<dbReference type="EMBL" id="VTOZ01000005">
    <property type="protein sequence ID" value="TYZ29954.1"/>
    <property type="molecule type" value="Genomic_DNA"/>
</dbReference>
<dbReference type="GO" id="GO:0017000">
    <property type="term" value="P:antibiotic biosynthetic process"/>
    <property type="evidence" value="ECO:0007669"/>
    <property type="project" value="InterPro"/>
</dbReference>